<keyword evidence="3" id="KW-1185">Reference proteome</keyword>
<dbReference type="Pfam" id="PF13302">
    <property type="entry name" value="Acetyltransf_3"/>
    <property type="match status" value="1"/>
</dbReference>
<dbReference type="InterPro" id="IPR000182">
    <property type="entry name" value="GNAT_dom"/>
</dbReference>
<proteinExistence type="predicted"/>
<dbReference type="PROSITE" id="PS51186">
    <property type="entry name" value="GNAT"/>
    <property type="match status" value="1"/>
</dbReference>
<dbReference type="PANTHER" id="PTHR39173">
    <property type="entry name" value="ACETYLTRANSFERASE"/>
    <property type="match status" value="1"/>
</dbReference>
<gene>
    <name evidence="2" type="ORF">VIBC2010_01039</name>
</gene>
<dbReference type="EMBL" id="AEIU01000046">
    <property type="protein sequence ID" value="EFP97837.1"/>
    <property type="molecule type" value="Genomic_DNA"/>
</dbReference>
<reference evidence="2 3" key="1">
    <citation type="journal article" date="2012" name="Int. J. Syst. Evol. Microbiol.">
        <title>Vibrio caribbeanicus sp. nov., isolated from the marine sponge Scleritoderma cyanea.</title>
        <authorList>
            <person name="Hoffmann M."/>
            <person name="Monday S.R."/>
            <person name="Allard M.W."/>
            <person name="Strain E.A."/>
            <person name="Whittaker P."/>
            <person name="Naum M."/>
            <person name="McCarthy P.J."/>
            <person name="Lopez J.V."/>
            <person name="Fischer M."/>
            <person name="Brown E.W."/>
        </authorList>
    </citation>
    <scope>NUCLEOTIDE SEQUENCE [LARGE SCALE GENOMIC DNA]</scope>
    <source>
        <strain evidence="2 3">ATCC BAA-2122</strain>
    </source>
</reference>
<dbReference type="OrthoDB" id="9797989at2"/>
<dbReference type="eggNOG" id="COG3981">
    <property type="taxonomic scope" value="Bacteria"/>
</dbReference>
<accession>E3BGM9</accession>
<evidence type="ECO:0000313" key="2">
    <source>
        <dbReference type="EMBL" id="EFP97837.1"/>
    </source>
</evidence>
<dbReference type="CDD" id="cd04301">
    <property type="entry name" value="NAT_SF"/>
    <property type="match status" value="1"/>
</dbReference>
<evidence type="ECO:0000259" key="1">
    <source>
        <dbReference type="PROSITE" id="PS51186"/>
    </source>
</evidence>
<dbReference type="Proteomes" id="UP000002943">
    <property type="component" value="Unassembled WGS sequence"/>
</dbReference>
<dbReference type="RefSeq" id="WP_009600116.1">
    <property type="nucleotide sequence ID" value="NZ_AEIU01000046.1"/>
</dbReference>
<dbReference type="GO" id="GO:0016747">
    <property type="term" value="F:acyltransferase activity, transferring groups other than amino-acyl groups"/>
    <property type="evidence" value="ECO:0007669"/>
    <property type="project" value="InterPro"/>
</dbReference>
<comment type="caution">
    <text evidence="2">The sequence shown here is derived from an EMBL/GenBank/DDBJ whole genome shotgun (WGS) entry which is preliminary data.</text>
</comment>
<name>E3BGM9_9VIBR</name>
<evidence type="ECO:0000313" key="3">
    <source>
        <dbReference type="Proteomes" id="UP000002943"/>
    </source>
</evidence>
<feature type="domain" description="N-acetyltransferase" evidence="1">
    <location>
        <begin position="1"/>
        <end position="167"/>
    </location>
</feature>
<dbReference type="Gene3D" id="3.40.630.30">
    <property type="match status" value="1"/>
</dbReference>
<dbReference type="PANTHER" id="PTHR39173:SF1">
    <property type="entry name" value="ACETYLTRANSFERASE"/>
    <property type="match status" value="1"/>
</dbReference>
<dbReference type="SUPFAM" id="SSF55729">
    <property type="entry name" value="Acyl-CoA N-acyltransferases (Nat)"/>
    <property type="match status" value="1"/>
</dbReference>
<sequence>MRLISPSNAFKQSFKHFYSDLEQSDPERAEYYQESQINFESYVQRLANEEKGINLKPNYVPCHHFWFVDQHNQILGCLRIRHNLGNDFLLIEAGHIGYDIAPAFRGKGFGSMMLKLALPKAKQLNIGKALITADEDNIASRKVIEANGGQLESIITGTVFPYRIARYWVDCQ</sequence>
<organism evidence="2 3">
    <name type="scientific">Vibrio caribbeanicus ATCC BAA-2122</name>
    <dbReference type="NCBI Taxonomy" id="796620"/>
    <lineage>
        <taxon>Bacteria</taxon>
        <taxon>Pseudomonadati</taxon>
        <taxon>Pseudomonadota</taxon>
        <taxon>Gammaproteobacteria</taxon>
        <taxon>Vibrionales</taxon>
        <taxon>Vibrionaceae</taxon>
        <taxon>Vibrio</taxon>
    </lineage>
</organism>
<dbReference type="AlphaFoldDB" id="E3BGM9"/>
<dbReference type="InterPro" id="IPR016181">
    <property type="entry name" value="Acyl_CoA_acyltransferase"/>
</dbReference>
<dbReference type="STRING" id="796620.VIBC2010_01039"/>
<protein>
    <recommendedName>
        <fullName evidence="1">N-acetyltransferase domain-containing protein</fullName>
    </recommendedName>
</protein>